<feature type="region of interest" description="Disordered" evidence="1">
    <location>
        <begin position="1"/>
        <end position="30"/>
    </location>
</feature>
<evidence type="ECO:0000256" key="1">
    <source>
        <dbReference type="SAM" id="MobiDB-lite"/>
    </source>
</evidence>
<dbReference type="EMBL" id="NVUL01000087">
    <property type="protein sequence ID" value="PCI74943.1"/>
    <property type="molecule type" value="Genomic_DNA"/>
</dbReference>
<name>A0A2A4WX85_9GAMM</name>
<proteinExistence type="predicted"/>
<accession>A0A2A4WX85</accession>
<evidence type="ECO:0000313" key="3">
    <source>
        <dbReference type="Proteomes" id="UP000218767"/>
    </source>
</evidence>
<reference evidence="3" key="1">
    <citation type="submission" date="2017-08" db="EMBL/GenBank/DDBJ databases">
        <title>A dynamic microbial community with high functional redundancy inhabits the cold, oxic subseafloor aquifer.</title>
        <authorList>
            <person name="Tully B.J."/>
            <person name="Wheat C.G."/>
            <person name="Glazer B.T."/>
            <person name="Huber J.A."/>
        </authorList>
    </citation>
    <scope>NUCLEOTIDE SEQUENCE [LARGE SCALE GENOMIC DNA]</scope>
</reference>
<feature type="compositionally biased region" description="Basic and acidic residues" evidence="1">
    <location>
        <begin position="62"/>
        <end position="79"/>
    </location>
</feature>
<evidence type="ECO:0000313" key="2">
    <source>
        <dbReference type="EMBL" id="PCI74943.1"/>
    </source>
</evidence>
<organism evidence="2 3">
    <name type="scientific">SAR86 cluster bacterium</name>
    <dbReference type="NCBI Taxonomy" id="2030880"/>
    <lineage>
        <taxon>Bacteria</taxon>
        <taxon>Pseudomonadati</taxon>
        <taxon>Pseudomonadota</taxon>
        <taxon>Gammaproteobacteria</taxon>
        <taxon>SAR86 cluster</taxon>
    </lineage>
</organism>
<comment type="caution">
    <text evidence="2">The sequence shown here is derived from an EMBL/GenBank/DDBJ whole genome shotgun (WGS) entry which is preliminary data.</text>
</comment>
<dbReference type="Proteomes" id="UP000218767">
    <property type="component" value="Unassembled WGS sequence"/>
</dbReference>
<dbReference type="AlphaFoldDB" id="A0A2A4WX85"/>
<protein>
    <submittedName>
        <fullName evidence="2">Uncharacterized protein</fullName>
    </submittedName>
</protein>
<gene>
    <name evidence="2" type="ORF">COB20_14010</name>
</gene>
<sequence>MSEQKAKTIDGAPTPLSSLNVDSPNLAEESKVGPLVRLSRIYRRLNEVMAGMYTGVGCAGTPHEHHRYDESAKSKNPAD</sequence>
<feature type="region of interest" description="Disordered" evidence="1">
    <location>
        <begin position="59"/>
        <end position="79"/>
    </location>
</feature>